<dbReference type="AlphaFoldDB" id="A0A7S3JML2"/>
<feature type="region of interest" description="Disordered" evidence="1">
    <location>
        <begin position="1"/>
        <end position="24"/>
    </location>
</feature>
<name>A0A7S3JML2_9SPIT</name>
<evidence type="ECO:0000256" key="1">
    <source>
        <dbReference type="SAM" id="MobiDB-lite"/>
    </source>
</evidence>
<dbReference type="EMBL" id="HBII01043485">
    <property type="protein sequence ID" value="CAE0359238.1"/>
    <property type="molecule type" value="Transcribed_RNA"/>
</dbReference>
<proteinExistence type="predicted"/>
<evidence type="ECO:0000313" key="2">
    <source>
        <dbReference type="EMBL" id="CAE0359238.1"/>
    </source>
</evidence>
<gene>
    <name evidence="2" type="ORF">EHAR0213_LOCUS18162</name>
</gene>
<sequence length="105" mass="11834">MKTVPSTNFSAAHSSPRTSDDLTPPMQYFLRTVYTPDDIIIGMETALMKAELDELPEKAKQFAVDEFLGNVLEEGHKLDKNDNKWGVRICKVEEVIKEMLSTSIS</sequence>
<protein>
    <submittedName>
        <fullName evidence="2">Uncharacterized protein</fullName>
    </submittedName>
</protein>
<accession>A0A7S3JML2</accession>
<feature type="compositionally biased region" description="Polar residues" evidence="1">
    <location>
        <begin position="1"/>
        <end position="17"/>
    </location>
</feature>
<reference evidence="2" key="1">
    <citation type="submission" date="2021-01" db="EMBL/GenBank/DDBJ databases">
        <authorList>
            <person name="Corre E."/>
            <person name="Pelletier E."/>
            <person name="Niang G."/>
            <person name="Scheremetjew M."/>
            <person name="Finn R."/>
            <person name="Kale V."/>
            <person name="Holt S."/>
            <person name="Cochrane G."/>
            <person name="Meng A."/>
            <person name="Brown T."/>
            <person name="Cohen L."/>
        </authorList>
    </citation>
    <scope>NUCLEOTIDE SEQUENCE</scope>
    <source>
        <strain evidence="2">FSP1.4</strain>
    </source>
</reference>
<organism evidence="2">
    <name type="scientific">Euplotes harpa</name>
    <dbReference type="NCBI Taxonomy" id="151035"/>
    <lineage>
        <taxon>Eukaryota</taxon>
        <taxon>Sar</taxon>
        <taxon>Alveolata</taxon>
        <taxon>Ciliophora</taxon>
        <taxon>Intramacronucleata</taxon>
        <taxon>Spirotrichea</taxon>
        <taxon>Hypotrichia</taxon>
        <taxon>Euplotida</taxon>
        <taxon>Euplotidae</taxon>
        <taxon>Euplotes</taxon>
    </lineage>
</organism>